<name>A0ACC6CEL3_9BURK</name>
<accession>A0ACC6CEL3</accession>
<reference evidence="1" key="1">
    <citation type="submission" date="2022-08" db="EMBL/GenBank/DDBJ databases">
        <title>Genome sequencing of Pelomonas sp. UHG3.</title>
        <authorList>
            <person name="So Y."/>
        </authorList>
    </citation>
    <scope>NUCLEOTIDE SEQUENCE</scope>
    <source>
        <strain evidence="1">UHG3</strain>
    </source>
</reference>
<evidence type="ECO:0000313" key="2">
    <source>
        <dbReference type="Proteomes" id="UP001076464"/>
    </source>
</evidence>
<proteinExistence type="predicted"/>
<evidence type="ECO:0000313" key="1">
    <source>
        <dbReference type="EMBL" id="MCY4746805.1"/>
    </source>
</evidence>
<comment type="caution">
    <text evidence="1">The sequence shown here is derived from an EMBL/GenBank/DDBJ whole genome shotgun (WGS) entry which is preliminary data.</text>
</comment>
<sequence length="245" mass="27626">MKISVITVCFNSAKTIKDTLDSVRDQTHPDVEHIVIDGNSRDATKSLIEQHGSHVAIFKSEPDKGIYDAMNKGLALATGDIVGCLNADDMLASKATLAHIAAAMETQFDMIYGDLVYVDAERTDKVVRHWDSGEFSTSRLRHGWMPPHPTFYVRRNLIQGEKYDLRYRIAADYDFMLRCLKKSPTRVQYLPEVLVHMRNGGASNRSLQAMLRKSQEDLDVIRRNSAGGVLTLAAKNLRKIPQFFK</sequence>
<protein>
    <submittedName>
        <fullName evidence="1">Glycosyltransferase family 2 protein</fullName>
    </submittedName>
</protein>
<keyword evidence="2" id="KW-1185">Reference proteome</keyword>
<dbReference type="Proteomes" id="UP001076464">
    <property type="component" value="Unassembled WGS sequence"/>
</dbReference>
<organism evidence="1 2">
    <name type="scientific">Roseateles hydrophilus</name>
    <dbReference type="NCBI Taxonomy" id="2975054"/>
    <lineage>
        <taxon>Bacteria</taxon>
        <taxon>Pseudomonadati</taxon>
        <taxon>Pseudomonadota</taxon>
        <taxon>Betaproteobacteria</taxon>
        <taxon>Burkholderiales</taxon>
        <taxon>Sphaerotilaceae</taxon>
        <taxon>Roseateles</taxon>
    </lineage>
</organism>
<gene>
    <name evidence="1" type="ORF">NYO99_17645</name>
</gene>
<dbReference type="EMBL" id="JAPPUY010000004">
    <property type="protein sequence ID" value="MCY4746805.1"/>
    <property type="molecule type" value="Genomic_DNA"/>
</dbReference>